<feature type="region of interest" description="Disordered" evidence="1">
    <location>
        <begin position="139"/>
        <end position="193"/>
    </location>
</feature>
<reference evidence="2 3" key="1">
    <citation type="submission" date="2018-04" db="EMBL/GenBank/DDBJ databases">
        <title>Complete genome sequences of Streptomyces lydicus strain WYEC and characterization of antagonistic properties of biological control agents.</title>
        <authorList>
            <person name="Mariita R.M."/>
            <person name="Sello J.K."/>
        </authorList>
    </citation>
    <scope>NUCLEOTIDE SEQUENCE [LARGE SCALE GENOMIC DNA]</scope>
    <source>
        <strain evidence="2 3">WYEC 108</strain>
    </source>
</reference>
<evidence type="ECO:0000256" key="1">
    <source>
        <dbReference type="SAM" id="MobiDB-lite"/>
    </source>
</evidence>
<evidence type="ECO:0000313" key="3">
    <source>
        <dbReference type="Proteomes" id="UP000275579"/>
    </source>
</evidence>
<name>A0A3S9Y543_9ACTN</name>
<organism evidence="2 3">
    <name type="scientific">Streptomyces lydicus</name>
    <dbReference type="NCBI Taxonomy" id="47763"/>
    <lineage>
        <taxon>Bacteria</taxon>
        <taxon>Bacillati</taxon>
        <taxon>Actinomycetota</taxon>
        <taxon>Actinomycetes</taxon>
        <taxon>Kitasatosporales</taxon>
        <taxon>Streptomycetaceae</taxon>
        <taxon>Streptomyces</taxon>
    </lineage>
</organism>
<gene>
    <name evidence="2" type="ORF">DDE74_03655</name>
</gene>
<dbReference type="EMBL" id="CP029042">
    <property type="protein sequence ID" value="AZS70155.1"/>
    <property type="molecule type" value="Genomic_DNA"/>
</dbReference>
<dbReference type="Proteomes" id="UP000275579">
    <property type="component" value="Chromosome"/>
</dbReference>
<accession>A0A3S9Y543</accession>
<feature type="compositionally biased region" description="Low complexity" evidence="1">
    <location>
        <begin position="19"/>
        <end position="34"/>
    </location>
</feature>
<feature type="region of interest" description="Disordered" evidence="1">
    <location>
        <begin position="1"/>
        <end position="42"/>
    </location>
</feature>
<evidence type="ECO:0000313" key="2">
    <source>
        <dbReference type="EMBL" id="AZS70155.1"/>
    </source>
</evidence>
<sequence length="193" mass="20244">MPHLSELSLADGTSIRLEPAPATAASPPAQSQKADLPDGMGPTVPVARSCGRPAPGRCSTGRSHLRTESVTDTALSMTHRLVVVAPMAERGIEQTQTLLSLLARRGHPELAERAVLAVTGLAGPDRPVRRDDVVEHFRGHPAGWSSSPSTTASTASATSSSPGCGPVHRTRSSTSPRCWRRTSPVTHRDPGAD</sequence>
<dbReference type="AlphaFoldDB" id="A0A3S9Y543"/>
<protein>
    <submittedName>
        <fullName evidence="2">Uncharacterized protein</fullName>
    </submittedName>
</protein>
<feature type="compositionally biased region" description="Low complexity" evidence="1">
    <location>
        <begin position="145"/>
        <end position="162"/>
    </location>
</feature>
<proteinExistence type="predicted"/>